<feature type="active site" description="Nucleophile" evidence="4">
    <location>
        <position position="178"/>
    </location>
</feature>
<proteinExistence type="predicted"/>
<accession>A0A2P6AUG8</accession>
<dbReference type="GO" id="GO:0016042">
    <property type="term" value="P:lipid catabolic process"/>
    <property type="evidence" value="ECO:0007669"/>
    <property type="project" value="UniProtKB-UniRule"/>
</dbReference>
<dbReference type="Pfam" id="PF01734">
    <property type="entry name" value="Patatin"/>
    <property type="match status" value="1"/>
</dbReference>
<comment type="caution">
    <text evidence="6">The sequence shown here is derived from an EMBL/GenBank/DDBJ whole genome shotgun (WGS) entry which is preliminary data.</text>
</comment>
<evidence type="ECO:0000256" key="2">
    <source>
        <dbReference type="ARBA" id="ARBA00022963"/>
    </source>
</evidence>
<gene>
    <name evidence="6" type="ORF">C5O18_01870</name>
</gene>
<sequence length="477" mass="52545">MALTLERALLRLKRLEAALIRSHLAQPDVLPQADYELIRYALVLGRLQAFRPGAAGAPDPSRVVRAEVALLPEPVTALRELLLARLYAPLREQRNVLLRLAQLRQQVEVVREATRAARDALLAHHAGEFTAAELDAELCHKVLVLAPGGGGGSGFVYIGLVARLREAGLQPSYIVGASIGALLGGLIARDRDPDVDGLMAWGKGLKIRHIFSRPKIGSALSLPGLVRLHLRGMDRMLRNPDGSPLRMKDLAVPYDAMIAGVRLSAYQNLPQIPQRRPHLLGLPLLIAERMLQLLTYFSPQVAKELVLGRDALTSELRVVDAIGLSSAIPGVLQYAPWQEDAQSSEILRRLREVHGLSAFMDGGTVANVPARAAWEGVESGRIGTRNAFYLALDCFHPQWSAGHAWLIPVTQAIQAQLPAQRPYYDWLVRFQRTPSPVNLLPSDDVFDKAFQWGWKQADEVLPQLQEALRPLPVPRLA</sequence>
<name>A0A2P6AUG8_9GAMM</name>
<feature type="short sequence motif" description="GXGXXG" evidence="4">
    <location>
        <begin position="149"/>
        <end position="154"/>
    </location>
</feature>
<dbReference type="InterPro" id="IPR002641">
    <property type="entry name" value="PNPLA_dom"/>
</dbReference>
<feature type="short sequence motif" description="GXSXG" evidence="4">
    <location>
        <begin position="176"/>
        <end position="180"/>
    </location>
</feature>
<feature type="domain" description="PNPLA" evidence="5">
    <location>
        <begin position="145"/>
        <end position="374"/>
    </location>
</feature>
<evidence type="ECO:0000256" key="3">
    <source>
        <dbReference type="ARBA" id="ARBA00023098"/>
    </source>
</evidence>
<dbReference type="SUPFAM" id="SSF52151">
    <property type="entry name" value="FabD/lysophospholipase-like"/>
    <property type="match status" value="1"/>
</dbReference>
<keyword evidence="1 4" id="KW-0378">Hydrolase</keyword>
<dbReference type="PANTHER" id="PTHR14226:SF78">
    <property type="entry name" value="SLR0060 PROTEIN"/>
    <property type="match status" value="1"/>
</dbReference>
<evidence type="ECO:0000313" key="7">
    <source>
        <dbReference type="Proteomes" id="UP000243900"/>
    </source>
</evidence>
<dbReference type="InterPro" id="IPR016035">
    <property type="entry name" value="Acyl_Trfase/lysoPLipase"/>
</dbReference>
<dbReference type="GO" id="GO:0016787">
    <property type="term" value="F:hydrolase activity"/>
    <property type="evidence" value="ECO:0007669"/>
    <property type="project" value="UniProtKB-UniRule"/>
</dbReference>
<reference evidence="7" key="1">
    <citation type="submission" date="2018-02" db="EMBL/GenBank/DDBJ databases">
        <title>Genome sequencing of Solimonas sp. HR-BB.</title>
        <authorList>
            <person name="Lee Y."/>
            <person name="Jeon C.O."/>
        </authorList>
    </citation>
    <scope>NUCLEOTIDE SEQUENCE [LARGE SCALE GENOMIC DNA]</scope>
    <source>
        <strain evidence="7">HR-E</strain>
    </source>
</reference>
<dbReference type="PROSITE" id="PS51635">
    <property type="entry name" value="PNPLA"/>
    <property type="match status" value="1"/>
</dbReference>
<dbReference type="InterPro" id="IPR050301">
    <property type="entry name" value="NTE"/>
</dbReference>
<dbReference type="PANTHER" id="PTHR14226">
    <property type="entry name" value="NEUROPATHY TARGET ESTERASE/SWISS CHEESE D.MELANOGASTER"/>
    <property type="match status" value="1"/>
</dbReference>
<feature type="active site" description="Proton acceptor" evidence="4">
    <location>
        <position position="361"/>
    </location>
</feature>
<protein>
    <recommendedName>
        <fullName evidence="5">PNPLA domain-containing protein</fullName>
    </recommendedName>
</protein>
<organism evidence="6 7">
    <name type="scientific">Amnimonas aquatica</name>
    <dbReference type="NCBI Taxonomy" id="2094561"/>
    <lineage>
        <taxon>Bacteria</taxon>
        <taxon>Pseudomonadati</taxon>
        <taxon>Pseudomonadota</taxon>
        <taxon>Gammaproteobacteria</taxon>
        <taxon>Moraxellales</taxon>
        <taxon>Moraxellaceae</taxon>
        <taxon>Amnimonas</taxon>
    </lineage>
</organism>
<evidence type="ECO:0000313" key="6">
    <source>
        <dbReference type="EMBL" id="PQA50133.1"/>
    </source>
</evidence>
<dbReference type="Proteomes" id="UP000243900">
    <property type="component" value="Unassembled WGS sequence"/>
</dbReference>
<keyword evidence="2 4" id="KW-0442">Lipid degradation</keyword>
<dbReference type="AlphaFoldDB" id="A0A2P6AUG8"/>
<evidence type="ECO:0000256" key="4">
    <source>
        <dbReference type="PROSITE-ProRule" id="PRU01161"/>
    </source>
</evidence>
<dbReference type="EMBL" id="PTQZ01000019">
    <property type="protein sequence ID" value="PQA50133.1"/>
    <property type="molecule type" value="Genomic_DNA"/>
</dbReference>
<dbReference type="Gene3D" id="3.40.1090.10">
    <property type="entry name" value="Cytosolic phospholipase A2 catalytic domain"/>
    <property type="match status" value="1"/>
</dbReference>
<evidence type="ECO:0000259" key="5">
    <source>
        <dbReference type="PROSITE" id="PS51635"/>
    </source>
</evidence>
<keyword evidence="3 4" id="KW-0443">Lipid metabolism</keyword>
<dbReference type="RefSeq" id="WP_105191175.1">
    <property type="nucleotide sequence ID" value="NZ_PTQZ01000019.1"/>
</dbReference>
<dbReference type="OrthoDB" id="7053183at2"/>
<evidence type="ECO:0000256" key="1">
    <source>
        <dbReference type="ARBA" id="ARBA00022801"/>
    </source>
</evidence>
<feature type="short sequence motif" description="DGA/G" evidence="4">
    <location>
        <begin position="361"/>
        <end position="363"/>
    </location>
</feature>
<keyword evidence="7" id="KW-1185">Reference proteome</keyword>